<evidence type="ECO:0000313" key="4">
    <source>
        <dbReference type="Proteomes" id="UP001174677"/>
    </source>
</evidence>
<accession>A0ABQ9LT55</accession>
<reference evidence="3 4" key="1">
    <citation type="journal article" date="2023" name="Plant Biotechnol. J.">
        <title>Chromosome-level wild Hevea brasiliensis genome provides new tools for genomic-assisted breeding and valuable loci to elevate rubber yield.</title>
        <authorList>
            <person name="Cheng H."/>
            <person name="Song X."/>
            <person name="Hu Y."/>
            <person name="Wu T."/>
            <person name="Yang Q."/>
            <person name="An Z."/>
            <person name="Feng S."/>
            <person name="Deng Z."/>
            <person name="Wu W."/>
            <person name="Zeng X."/>
            <person name="Tu M."/>
            <person name="Wang X."/>
            <person name="Huang H."/>
        </authorList>
    </citation>
    <scope>NUCLEOTIDE SEQUENCE [LARGE SCALE GENOMIC DNA]</scope>
    <source>
        <strain evidence="3">MT/VB/25A 57/8</strain>
    </source>
</reference>
<dbReference type="Proteomes" id="UP001174677">
    <property type="component" value="Chromosome 10"/>
</dbReference>
<dbReference type="InterPro" id="IPR002885">
    <property type="entry name" value="PPR_rpt"/>
</dbReference>
<dbReference type="PANTHER" id="PTHR47926">
    <property type="entry name" value="PENTATRICOPEPTIDE REPEAT-CONTAINING PROTEIN"/>
    <property type="match status" value="1"/>
</dbReference>
<organism evidence="3 4">
    <name type="scientific">Hevea brasiliensis</name>
    <name type="common">Para rubber tree</name>
    <name type="synonym">Siphonia brasiliensis</name>
    <dbReference type="NCBI Taxonomy" id="3981"/>
    <lineage>
        <taxon>Eukaryota</taxon>
        <taxon>Viridiplantae</taxon>
        <taxon>Streptophyta</taxon>
        <taxon>Embryophyta</taxon>
        <taxon>Tracheophyta</taxon>
        <taxon>Spermatophyta</taxon>
        <taxon>Magnoliopsida</taxon>
        <taxon>eudicotyledons</taxon>
        <taxon>Gunneridae</taxon>
        <taxon>Pentapetalae</taxon>
        <taxon>rosids</taxon>
        <taxon>fabids</taxon>
        <taxon>Malpighiales</taxon>
        <taxon>Euphorbiaceae</taxon>
        <taxon>Crotonoideae</taxon>
        <taxon>Micrandreae</taxon>
        <taxon>Hevea</taxon>
    </lineage>
</organism>
<feature type="repeat" description="PPR" evidence="2">
    <location>
        <begin position="475"/>
        <end position="509"/>
    </location>
</feature>
<dbReference type="Pfam" id="PF20431">
    <property type="entry name" value="E_motif"/>
    <property type="match status" value="1"/>
</dbReference>
<dbReference type="InterPro" id="IPR011990">
    <property type="entry name" value="TPR-like_helical_dom_sf"/>
</dbReference>
<feature type="repeat" description="PPR" evidence="2">
    <location>
        <begin position="674"/>
        <end position="708"/>
    </location>
</feature>
<protein>
    <recommendedName>
        <fullName evidence="5">Pentacotripeptide-repeat region of PRORP domain-containing protein</fullName>
    </recommendedName>
</protein>
<comment type="caution">
    <text evidence="3">The sequence shown here is derived from an EMBL/GenBank/DDBJ whole genome shotgun (WGS) entry which is preliminary data.</text>
</comment>
<feature type="repeat" description="PPR" evidence="2">
    <location>
        <begin position="545"/>
        <end position="579"/>
    </location>
</feature>
<dbReference type="Gene3D" id="1.25.40.10">
    <property type="entry name" value="Tetratricopeptide repeat domain"/>
    <property type="match status" value="9"/>
</dbReference>
<dbReference type="Pfam" id="PF01535">
    <property type="entry name" value="PPR"/>
    <property type="match status" value="4"/>
</dbReference>
<proteinExistence type="predicted"/>
<dbReference type="Pfam" id="PF13041">
    <property type="entry name" value="PPR_2"/>
    <property type="match status" value="4"/>
</dbReference>
<dbReference type="EMBL" id="JARPOI010000010">
    <property type="protein sequence ID" value="KAJ9170700.1"/>
    <property type="molecule type" value="Genomic_DNA"/>
</dbReference>
<feature type="repeat" description="PPR" evidence="2">
    <location>
        <begin position="374"/>
        <end position="408"/>
    </location>
</feature>
<dbReference type="PANTHER" id="PTHR47926:SF544">
    <property type="entry name" value="PENTACOTRIPEPTIDE-REPEAT REGION OF PRORP DOMAIN-CONTAINING PROTEIN"/>
    <property type="match status" value="1"/>
</dbReference>
<evidence type="ECO:0000313" key="3">
    <source>
        <dbReference type="EMBL" id="KAJ9170700.1"/>
    </source>
</evidence>
<evidence type="ECO:0008006" key="5">
    <source>
        <dbReference type="Google" id="ProtNLM"/>
    </source>
</evidence>
<dbReference type="PROSITE" id="PS51375">
    <property type="entry name" value="PPR"/>
    <property type="match status" value="8"/>
</dbReference>
<dbReference type="NCBIfam" id="TIGR00756">
    <property type="entry name" value="PPR"/>
    <property type="match status" value="6"/>
</dbReference>
<name>A0ABQ9LT55_HEVBR</name>
<dbReference type="Pfam" id="PF13812">
    <property type="entry name" value="PPR_3"/>
    <property type="match status" value="1"/>
</dbReference>
<dbReference type="InterPro" id="IPR046960">
    <property type="entry name" value="PPR_At4g14850-like_plant"/>
</dbReference>
<gene>
    <name evidence="3" type="ORF">P3X46_018790</name>
</gene>
<feature type="repeat" description="PPR" evidence="2">
    <location>
        <begin position="810"/>
        <end position="844"/>
    </location>
</feature>
<keyword evidence="1" id="KW-0677">Repeat</keyword>
<keyword evidence="4" id="KW-1185">Reference proteome</keyword>
<feature type="repeat" description="PPR" evidence="2">
    <location>
        <begin position="775"/>
        <end position="809"/>
    </location>
</feature>
<feature type="repeat" description="PPR" evidence="2">
    <location>
        <begin position="273"/>
        <end position="307"/>
    </location>
</feature>
<dbReference type="InterPro" id="IPR046848">
    <property type="entry name" value="E_motif"/>
</dbReference>
<evidence type="ECO:0000256" key="2">
    <source>
        <dbReference type="PROSITE-ProRule" id="PRU00708"/>
    </source>
</evidence>
<evidence type="ECO:0000256" key="1">
    <source>
        <dbReference type="ARBA" id="ARBA00022737"/>
    </source>
</evidence>
<feature type="repeat" description="PPR" evidence="2">
    <location>
        <begin position="172"/>
        <end position="206"/>
    </location>
</feature>
<sequence>MYYSFNSKVFKFLHFLPLCKKANHLKYLTSLLVLHGLIEHKGLLGQLLKACFHLGAFDIALSTFNTIRKPSVFLRKLVIRGLSNHGLHEHVLSVYLNCRVSGCPSDHFTFPFVIKACSALGAFGIGKEIHCVVLRTGYGQNVVIQTALIDFYAKNGNLRTARALIDRIPQPDLVSWNALLAGYSFLGYEHKSLEIFKHIFSVGLKPNLSTLASVIPVCSRSGCLDIGKSLHCFAVKSGYLVNDFLVPALISMYASDMHLSAARNLFDFVPEKNVAVWNAIISAYVQKQMPFKAFEIFQKMLHSDVQPNSVTFVSIIPSCEIVNSIWFCESFHACVIKRGSENHVSVLTALVSEYAKLGHISKAKFIFEWIPNRNILSWNVMVSGHVHNGLWEASLETFCEMQLRGFIPDAVSLVSVLSACSKLEAVLLGKSAHAFSIRKGINSNLSVSNALLAFYSDCNQLAFSFKLFFTMDSWNSVSWNTIISGCVHTGEFRKAAELLHQLQEKGLALDLVTLISILPMYCDSENLGQGTTLHGYAIKNGFASDISLVNALISMYCKCGDLDAGRLLFEDMPKRCVVSWNALIGGIRHHSLKNEVLIFFRRMIKEGQRPNCVTLLNLLPVCCSQLQGKSIHAFAIRTGILQETHLLTCLISMYARFSNVNLSLLLFEMNTKRDVSLWNAILSVHIQTKHTEKAIAFFCDLLLMGLQPDYITVLSLISAYAQLNSLKLAHSVMAYVIRKGFDKDVVISNALIDLYARCGSIFAARKIFEGLPVKDSVSWSVMINGFGLHGNGRAALELFSEMQFSGVRADDITFSSILSACSHAGLVKQGWLVFNSMLEQGISPKMEHYACMVDLLGRTGNTKEAYGVVEKLPCKPSISLLESLLGACKIHGDVEVAEKICGMLFEMEPENSETYVMLSNIYAAAGRWVDANRVRSGMEGRQLRKEAGFSFLTVG</sequence>